<dbReference type="InterPro" id="IPR036291">
    <property type="entry name" value="NAD(P)-bd_dom_sf"/>
</dbReference>
<dbReference type="PANTHER" id="PTHR42840:SF3">
    <property type="entry name" value="BINDING ROSSMANN FOLD OXIDOREDUCTASE, PUTATIVE (AFU_ORTHOLOGUE AFUA_2G10240)-RELATED"/>
    <property type="match status" value="1"/>
</dbReference>
<dbReference type="Proteomes" id="UP001209570">
    <property type="component" value="Unassembled WGS sequence"/>
</dbReference>
<dbReference type="GO" id="GO:0006740">
    <property type="term" value="P:NADPH regeneration"/>
    <property type="evidence" value="ECO:0007669"/>
    <property type="project" value="TreeGrafter"/>
</dbReference>
<comment type="similarity">
    <text evidence="1">Belongs to the Gfo/Idh/MocA family.</text>
</comment>
<dbReference type="GO" id="GO:0000166">
    <property type="term" value="F:nucleotide binding"/>
    <property type="evidence" value="ECO:0007669"/>
    <property type="project" value="InterPro"/>
</dbReference>
<dbReference type="InterPro" id="IPR030827">
    <property type="entry name" value="Myo_inos_IolG"/>
</dbReference>
<evidence type="ECO:0000259" key="3">
    <source>
        <dbReference type="Pfam" id="PF01408"/>
    </source>
</evidence>
<keyword evidence="6" id="KW-1185">Reference proteome</keyword>
<evidence type="ECO:0000313" key="6">
    <source>
        <dbReference type="Proteomes" id="UP001209570"/>
    </source>
</evidence>
<dbReference type="GO" id="GO:0016491">
    <property type="term" value="F:oxidoreductase activity"/>
    <property type="evidence" value="ECO:0007669"/>
    <property type="project" value="UniProtKB-KW"/>
</dbReference>
<keyword evidence="2" id="KW-0560">Oxidoreductase</keyword>
<dbReference type="Gene3D" id="3.40.50.720">
    <property type="entry name" value="NAD(P)-binding Rossmann-like Domain"/>
    <property type="match status" value="1"/>
</dbReference>
<dbReference type="Gene3D" id="3.30.360.10">
    <property type="entry name" value="Dihydrodipicolinate Reductase, domain 2"/>
    <property type="match status" value="1"/>
</dbReference>
<evidence type="ECO:0000313" key="5">
    <source>
        <dbReference type="EMBL" id="KAJ0402172.1"/>
    </source>
</evidence>
<dbReference type="NCBIfam" id="TIGR04380">
    <property type="entry name" value="myo_inos_iolG"/>
    <property type="match status" value="1"/>
</dbReference>
<feature type="domain" description="Gfo/Idh/MocA-like oxidoreductase N-terminal" evidence="3">
    <location>
        <begin position="26"/>
        <end position="143"/>
    </location>
</feature>
<evidence type="ECO:0008006" key="7">
    <source>
        <dbReference type="Google" id="ProtNLM"/>
    </source>
</evidence>
<evidence type="ECO:0000259" key="4">
    <source>
        <dbReference type="Pfam" id="PF22725"/>
    </source>
</evidence>
<feature type="domain" description="GFO/IDH/MocA-like oxidoreductase" evidence="4">
    <location>
        <begin position="151"/>
        <end position="270"/>
    </location>
</feature>
<comment type="caution">
    <text evidence="5">The sequence shown here is derived from an EMBL/GenBank/DDBJ whole genome shotgun (WGS) entry which is preliminary data.</text>
</comment>
<dbReference type="Pfam" id="PF22725">
    <property type="entry name" value="GFO_IDH_MocA_C3"/>
    <property type="match status" value="1"/>
</dbReference>
<evidence type="ECO:0000256" key="2">
    <source>
        <dbReference type="ARBA" id="ARBA00023002"/>
    </source>
</evidence>
<dbReference type="EMBL" id="JAKCXM010000109">
    <property type="protein sequence ID" value="KAJ0402172.1"/>
    <property type="molecule type" value="Genomic_DNA"/>
</dbReference>
<sequence>MRRSFRTSRHLHRGFSTGGAGIRSVRLGILGAGRIGRVHAASLSRLGADLRWVSDPKPHAVSQVAHQYSIPNWTTDSNELIAASDVDAVVICSPTPRHAEQIVAAARHGKHIFCEKPVDLSLDIVNHAIAEVERAGVKMMVGFNRRFDANFQRIRQAIVSGEIGTVTMVRITSRDPSPPPIEYVQASGGMFKDMTIHDFDMARFLVGDDVDEVYAMTQSRHAEIAAVGDIDTAVCLLKFKSGVIAYIENSRDAAYGYDQRVEVLGSLGSVSCDNVFSNNVVVSTRDSVRRDLPLHFFLERYMDAVRRDLPLHFFLERYMDAYVSEMESFLRVVSGSSDEEMPVGGVDGREALLLAVAAEKSRLENRPIKLNEFHH</sequence>
<dbReference type="SUPFAM" id="SSF51735">
    <property type="entry name" value="NAD(P)-binding Rossmann-fold domains"/>
    <property type="match status" value="1"/>
</dbReference>
<dbReference type="Pfam" id="PF01408">
    <property type="entry name" value="GFO_IDH_MocA"/>
    <property type="match status" value="1"/>
</dbReference>
<reference evidence="5" key="1">
    <citation type="submission" date="2021-12" db="EMBL/GenBank/DDBJ databases">
        <title>Prjna785345.</title>
        <authorList>
            <person name="Rujirawat T."/>
            <person name="Krajaejun T."/>
        </authorList>
    </citation>
    <scope>NUCLEOTIDE SEQUENCE</scope>
    <source>
        <strain evidence="5">Pi057C3</strain>
    </source>
</reference>
<accession>A0AAD5LLK1</accession>
<dbReference type="FunFam" id="3.30.360.10:FF:000023">
    <property type="entry name" value="Inositol 2-dehydrogenase"/>
    <property type="match status" value="1"/>
</dbReference>
<dbReference type="PANTHER" id="PTHR42840">
    <property type="entry name" value="NAD(P)-BINDING ROSSMANN-FOLD SUPERFAMILY PROTEIN-RELATED"/>
    <property type="match status" value="1"/>
</dbReference>
<dbReference type="GO" id="GO:0005737">
    <property type="term" value="C:cytoplasm"/>
    <property type="evidence" value="ECO:0007669"/>
    <property type="project" value="TreeGrafter"/>
</dbReference>
<dbReference type="AlphaFoldDB" id="A0AAD5LLK1"/>
<dbReference type="InterPro" id="IPR000683">
    <property type="entry name" value="Gfo/Idh/MocA-like_OxRdtase_N"/>
</dbReference>
<dbReference type="InterPro" id="IPR055170">
    <property type="entry name" value="GFO_IDH_MocA-like_dom"/>
</dbReference>
<proteinExistence type="inferred from homology"/>
<dbReference type="SUPFAM" id="SSF55347">
    <property type="entry name" value="Glyceraldehyde-3-phosphate dehydrogenase-like, C-terminal domain"/>
    <property type="match status" value="1"/>
</dbReference>
<gene>
    <name evidence="5" type="ORF">P43SY_005257</name>
</gene>
<protein>
    <recommendedName>
        <fullName evidence="7">Inositol 2-dehydrogenase</fullName>
    </recommendedName>
</protein>
<name>A0AAD5LLK1_PYTIN</name>
<organism evidence="5 6">
    <name type="scientific">Pythium insidiosum</name>
    <name type="common">Pythiosis disease agent</name>
    <dbReference type="NCBI Taxonomy" id="114742"/>
    <lineage>
        <taxon>Eukaryota</taxon>
        <taxon>Sar</taxon>
        <taxon>Stramenopiles</taxon>
        <taxon>Oomycota</taxon>
        <taxon>Peronosporomycetes</taxon>
        <taxon>Pythiales</taxon>
        <taxon>Pythiaceae</taxon>
        <taxon>Pythium</taxon>
    </lineage>
</organism>
<evidence type="ECO:0000256" key="1">
    <source>
        <dbReference type="ARBA" id="ARBA00010928"/>
    </source>
</evidence>